<keyword evidence="8" id="KW-1185">Reference proteome</keyword>
<dbReference type="InterPro" id="IPR019791">
    <property type="entry name" value="Haem_peroxidase_animal"/>
</dbReference>
<dbReference type="GO" id="GO:0005506">
    <property type="term" value="F:iron ion binding"/>
    <property type="evidence" value="ECO:0007669"/>
    <property type="project" value="InterPro"/>
</dbReference>
<feature type="binding site" description="axial binding residue" evidence="6">
    <location>
        <position position="362"/>
    </location>
    <ligand>
        <name>heme b</name>
        <dbReference type="ChEBI" id="CHEBI:60344"/>
    </ligand>
    <ligandPart>
        <name>Fe</name>
        <dbReference type="ChEBI" id="CHEBI:18248"/>
    </ligandPart>
</feature>
<evidence type="ECO:0000256" key="2">
    <source>
        <dbReference type="ARBA" id="ARBA00022723"/>
    </source>
</evidence>
<evidence type="ECO:0000256" key="5">
    <source>
        <dbReference type="ARBA" id="ARBA00023004"/>
    </source>
</evidence>
<dbReference type="Proteomes" id="UP000027265">
    <property type="component" value="Unassembled WGS sequence"/>
</dbReference>
<dbReference type="GO" id="GO:0016705">
    <property type="term" value="F:oxidoreductase activity, acting on paired donors, with incorporation or reduction of molecular oxygen"/>
    <property type="evidence" value="ECO:0007669"/>
    <property type="project" value="InterPro"/>
</dbReference>
<keyword evidence="2 6" id="KW-0479">Metal-binding</keyword>
<dbReference type="CDD" id="cd09817">
    <property type="entry name" value="linoleate_diol_synthase_like"/>
    <property type="match status" value="1"/>
</dbReference>
<protein>
    <recommendedName>
        <fullName evidence="9">Linoleate diol synthase</fullName>
    </recommendedName>
</protein>
<evidence type="ECO:0000256" key="4">
    <source>
        <dbReference type="ARBA" id="ARBA00023002"/>
    </source>
</evidence>
<proteinExistence type="predicted"/>
<evidence type="ECO:0008006" key="9">
    <source>
        <dbReference type="Google" id="ProtNLM"/>
    </source>
</evidence>
<dbReference type="InterPro" id="IPR034812">
    <property type="entry name" value="Ppo-like_N"/>
</dbReference>
<evidence type="ECO:0000256" key="1">
    <source>
        <dbReference type="ARBA" id="ARBA00022617"/>
    </source>
</evidence>
<dbReference type="HOGENOM" id="CLU_002329_0_0_1"/>
<keyword evidence="4" id="KW-0560">Oxidoreductase</keyword>
<evidence type="ECO:0000313" key="7">
    <source>
        <dbReference type="EMBL" id="KDQ61436.1"/>
    </source>
</evidence>
<dbReference type="InterPro" id="IPR050783">
    <property type="entry name" value="Oxylipin_biosynth_metab"/>
</dbReference>
<dbReference type="InterPro" id="IPR036396">
    <property type="entry name" value="Cyt_P450_sf"/>
</dbReference>
<dbReference type="GO" id="GO:0020037">
    <property type="term" value="F:heme binding"/>
    <property type="evidence" value="ECO:0007669"/>
    <property type="project" value="InterPro"/>
</dbReference>
<dbReference type="GO" id="GO:0004497">
    <property type="term" value="F:monooxygenase activity"/>
    <property type="evidence" value="ECO:0007669"/>
    <property type="project" value="InterPro"/>
</dbReference>
<dbReference type="PROSITE" id="PS50292">
    <property type="entry name" value="PEROXIDASE_3"/>
    <property type="match status" value="1"/>
</dbReference>
<evidence type="ECO:0000256" key="3">
    <source>
        <dbReference type="ARBA" id="ARBA00022964"/>
    </source>
</evidence>
<gene>
    <name evidence="7" type="ORF">JAAARDRAFT_203950</name>
</gene>
<evidence type="ECO:0000256" key="6">
    <source>
        <dbReference type="PIRSR" id="PIRSR619791-2"/>
    </source>
</evidence>
<dbReference type="Gene3D" id="1.10.640.10">
    <property type="entry name" value="Haem peroxidase domain superfamily, animal type"/>
    <property type="match status" value="1"/>
</dbReference>
<keyword evidence="1 6" id="KW-0349">Heme</keyword>
<dbReference type="GO" id="GO:0051213">
    <property type="term" value="F:dioxygenase activity"/>
    <property type="evidence" value="ECO:0007669"/>
    <property type="project" value="UniProtKB-KW"/>
</dbReference>
<dbReference type="STRING" id="933084.A0A067QFT2"/>
<dbReference type="InParanoid" id="A0A067QFT2"/>
<keyword evidence="5 6" id="KW-0408">Iron</keyword>
<sequence length="1043" mass="115138">MSSTPIARKLDDHPEDHGVQKIIRDFREQIRKGFPVPLDLSSLSSVVDAIRHSDAIDDRKMLLEHVLMLMSRLPPGSILTKLQNATVELLYNDLPHPPASYIGPEYAYRTADGSNNNIEAPDMGKAGTPYSRSVQQQKALPSHVLPDPGLVFDVLLKREGFVKHPAGLSSLFFSFAALVIHTVFRTSHANVNINETSSYVDLAPLYGNNQESQNKVRVRDGRGLMHPDVFAEDRLLLLPPAVCVLLVLFNRNHNYIAKKLLEINERGTYIDPATIPLDDPERNSKLLDQEEDIFQTARLINVAWFGGVVFSDYFSCILGLVRQGSSWSLNPFGEIRNEDRTLFERGRGNACSVEFNCLYRWHATTSAEDEKWVELVFKKLFPTKTYDQVSPMDFKATAKAMEAMEPDCTHWTFGNLQRQADGTFKSEDLANFLFNATEHPAAAFRGRGTPPVMRLNEIMGIEQSRKWGCCSLNDFRSFLGLKRYASFREWNPNPEIADAAEKLYGQIDNLELYVGLQAEEAKPLIDGAGLCPGYTISRAILSDAIALTRGDRFFTADFTPFNLTAWGFADCQRDTSGPGFGSMLGRLFLRALPDNCEAESTYTWFPLMTPDSMKGYLQKLEVAGQYSFSRPTGETPLRVVEDYKEIQTVLKSPDGYKVASASLADSLVDGAGFYLASSDPVRSAREQRDVLRALGDTAQATDRIAQFFYQKTKELITTRSYALVGGKTKCIDIVGDVLKAVPLQWVASEISGFELKKAKDGPGLYTEAQLYDILGNIYGHLFLDSDPSKAISQKIQVKSQVKELVNHIKENLPASVSGRLSLVGLLDQFSQLFKTYPKSAREQFAEGLSELGLSADKIANSILAVMVGATIELSQSLVHVINAYLGDEKTPVSTPSGFGAASTASSAIKGYVFEALRLDPPFAGVYREVAGPSVSAAKTQRLFLDIAKAGNEAGLAAQGDGPASYLLGDGCARFLGVELTSKILTSVLRAISEFNNVRRAPGISGQLKRFPANANRAVRWEYLNDSQQASPWPTAMLVQFDLA</sequence>
<evidence type="ECO:0000313" key="8">
    <source>
        <dbReference type="Proteomes" id="UP000027265"/>
    </source>
</evidence>
<reference evidence="8" key="1">
    <citation type="journal article" date="2014" name="Proc. Natl. Acad. Sci. U.S.A.">
        <title>Extensive sampling of basidiomycete genomes demonstrates inadequacy of the white-rot/brown-rot paradigm for wood decay fungi.</title>
        <authorList>
            <person name="Riley R."/>
            <person name="Salamov A.A."/>
            <person name="Brown D.W."/>
            <person name="Nagy L.G."/>
            <person name="Floudas D."/>
            <person name="Held B.W."/>
            <person name="Levasseur A."/>
            <person name="Lombard V."/>
            <person name="Morin E."/>
            <person name="Otillar R."/>
            <person name="Lindquist E.A."/>
            <person name="Sun H."/>
            <person name="LaButti K.M."/>
            <person name="Schmutz J."/>
            <person name="Jabbour D."/>
            <person name="Luo H."/>
            <person name="Baker S.E."/>
            <person name="Pisabarro A.G."/>
            <person name="Walton J.D."/>
            <person name="Blanchette R.A."/>
            <person name="Henrissat B."/>
            <person name="Martin F."/>
            <person name="Cullen D."/>
            <person name="Hibbett D.S."/>
            <person name="Grigoriev I.V."/>
        </authorList>
    </citation>
    <scope>NUCLEOTIDE SEQUENCE [LARGE SCALE GENOMIC DNA]</scope>
    <source>
        <strain evidence="8">MUCL 33604</strain>
    </source>
</reference>
<accession>A0A067QFT2</accession>
<dbReference type="GO" id="GO:0006631">
    <property type="term" value="P:fatty acid metabolic process"/>
    <property type="evidence" value="ECO:0007669"/>
    <property type="project" value="UniProtKB-ARBA"/>
</dbReference>
<name>A0A067QFT2_9AGAM</name>
<dbReference type="PRINTS" id="PR00457">
    <property type="entry name" value="ANPEROXIDASE"/>
</dbReference>
<dbReference type="OrthoDB" id="823504at2759"/>
<dbReference type="PANTHER" id="PTHR11903">
    <property type="entry name" value="PROSTAGLANDIN G/H SYNTHASE"/>
    <property type="match status" value="1"/>
</dbReference>
<dbReference type="PANTHER" id="PTHR11903:SF37">
    <property type="entry name" value="PSI-PRODUCING OXYGENASE A"/>
    <property type="match status" value="1"/>
</dbReference>
<dbReference type="AlphaFoldDB" id="A0A067QFT2"/>
<dbReference type="InterPro" id="IPR037120">
    <property type="entry name" value="Haem_peroxidase_sf_animal"/>
</dbReference>
<keyword evidence="3" id="KW-0223">Dioxygenase</keyword>
<dbReference type="GO" id="GO:0004601">
    <property type="term" value="F:peroxidase activity"/>
    <property type="evidence" value="ECO:0007669"/>
    <property type="project" value="InterPro"/>
</dbReference>
<organism evidence="7 8">
    <name type="scientific">Jaapia argillacea MUCL 33604</name>
    <dbReference type="NCBI Taxonomy" id="933084"/>
    <lineage>
        <taxon>Eukaryota</taxon>
        <taxon>Fungi</taxon>
        <taxon>Dikarya</taxon>
        <taxon>Basidiomycota</taxon>
        <taxon>Agaricomycotina</taxon>
        <taxon>Agaricomycetes</taxon>
        <taxon>Agaricomycetidae</taxon>
        <taxon>Jaapiales</taxon>
        <taxon>Jaapiaceae</taxon>
        <taxon>Jaapia</taxon>
    </lineage>
</organism>
<dbReference type="SUPFAM" id="SSF48113">
    <property type="entry name" value="Heme-dependent peroxidases"/>
    <property type="match status" value="1"/>
</dbReference>
<dbReference type="GO" id="GO:0006979">
    <property type="term" value="P:response to oxidative stress"/>
    <property type="evidence" value="ECO:0007669"/>
    <property type="project" value="InterPro"/>
</dbReference>
<dbReference type="EMBL" id="KL197712">
    <property type="protein sequence ID" value="KDQ61436.1"/>
    <property type="molecule type" value="Genomic_DNA"/>
</dbReference>
<dbReference type="Pfam" id="PF03098">
    <property type="entry name" value="An_peroxidase"/>
    <property type="match status" value="2"/>
</dbReference>
<dbReference type="Gene3D" id="1.10.630.10">
    <property type="entry name" value="Cytochrome P450"/>
    <property type="match status" value="1"/>
</dbReference>
<dbReference type="InterPro" id="IPR010255">
    <property type="entry name" value="Haem_peroxidase_sf"/>
</dbReference>